<accession>A0A3R7M2E3</accession>
<keyword evidence="4" id="KW-1185">Reference proteome</keyword>
<evidence type="ECO:0000259" key="2">
    <source>
        <dbReference type="PROSITE" id="PS51029"/>
    </source>
</evidence>
<dbReference type="PANTHER" id="PTHR12243">
    <property type="entry name" value="MADF DOMAIN TRANSCRIPTION FACTOR"/>
    <property type="match status" value="1"/>
</dbReference>
<dbReference type="PROSITE" id="PS51029">
    <property type="entry name" value="MADF"/>
    <property type="match status" value="1"/>
</dbReference>
<dbReference type="EMBL" id="QCYY01002348">
    <property type="protein sequence ID" value="ROT71065.1"/>
    <property type="molecule type" value="Genomic_DNA"/>
</dbReference>
<comment type="caution">
    <text evidence="3">The sequence shown here is derived from an EMBL/GenBank/DDBJ whole genome shotgun (WGS) entry which is preliminary data.</text>
</comment>
<proteinExistence type="predicted"/>
<dbReference type="InterPro" id="IPR039353">
    <property type="entry name" value="TF_Adf1"/>
</dbReference>
<dbReference type="STRING" id="6689.A0A3R7M2E3"/>
<reference evidence="3 4" key="1">
    <citation type="submission" date="2018-04" db="EMBL/GenBank/DDBJ databases">
        <authorList>
            <person name="Zhang X."/>
            <person name="Yuan J."/>
            <person name="Li F."/>
            <person name="Xiang J."/>
        </authorList>
    </citation>
    <scope>NUCLEOTIDE SEQUENCE [LARGE SCALE GENOMIC DNA]</scope>
    <source>
        <tissue evidence="3">Muscle</tissue>
    </source>
</reference>
<dbReference type="Pfam" id="PF10545">
    <property type="entry name" value="MADF_DNA_bdg"/>
    <property type="match status" value="1"/>
</dbReference>
<dbReference type="GO" id="GO:0005667">
    <property type="term" value="C:transcription regulator complex"/>
    <property type="evidence" value="ECO:0007669"/>
    <property type="project" value="TreeGrafter"/>
</dbReference>
<feature type="compositionally biased region" description="Pro residues" evidence="1">
    <location>
        <begin position="284"/>
        <end position="297"/>
    </location>
</feature>
<evidence type="ECO:0000313" key="3">
    <source>
        <dbReference type="EMBL" id="ROT71065.1"/>
    </source>
</evidence>
<gene>
    <name evidence="3" type="ORF">C7M84_010650</name>
</gene>
<dbReference type="GO" id="GO:0006357">
    <property type="term" value="P:regulation of transcription by RNA polymerase II"/>
    <property type="evidence" value="ECO:0007669"/>
    <property type="project" value="TreeGrafter"/>
</dbReference>
<reference evidence="3 4" key="2">
    <citation type="submission" date="2019-01" db="EMBL/GenBank/DDBJ databases">
        <title>The decoding of complex shrimp genome reveals the adaptation for benthos swimmer, frequently molting mechanism and breeding impact on genome.</title>
        <authorList>
            <person name="Sun Y."/>
            <person name="Gao Y."/>
            <person name="Yu Y."/>
        </authorList>
    </citation>
    <scope>NUCLEOTIDE SEQUENCE [LARGE SCALE GENOMIC DNA]</scope>
    <source>
        <tissue evidence="3">Muscle</tissue>
    </source>
</reference>
<feature type="compositionally biased region" description="Basic and acidic residues" evidence="1">
    <location>
        <begin position="86"/>
        <end position="96"/>
    </location>
</feature>
<feature type="region of interest" description="Disordered" evidence="1">
    <location>
        <begin position="67"/>
        <end position="108"/>
    </location>
</feature>
<dbReference type="GO" id="GO:0005634">
    <property type="term" value="C:nucleus"/>
    <property type="evidence" value="ECO:0007669"/>
    <property type="project" value="TreeGrafter"/>
</dbReference>
<dbReference type="SMART" id="SM00595">
    <property type="entry name" value="MADF"/>
    <property type="match status" value="1"/>
</dbReference>
<feature type="region of interest" description="Disordered" evidence="1">
    <location>
        <begin position="273"/>
        <end position="315"/>
    </location>
</feature>
<name>A0A3R7M2E3_PENVA</name>
<dbReference type="InterPro" id="IPR006578">
    <property type="entry name" value="MADF-dom"/>
</dbReference>
<evidence type="ECO:0000256" key="1">
    <source>
        <dbReference type="SAM" id="MobiDB-lite"/>
    </source>
</evidence>
<dbReference type="PANTHER" id="PTHR12243:SF67">
    <property type="entry name" value="COREPRESSOR OF PANGOLIN, ISOFORM A-RELATED"/>
    <property type="match status" value="1"/>
</dbReference>
<dbReference type="AlphaFoldDB" id="A0A3R7M2E3"/>
<sequence>MAGRHDRPATAAHSARRRPSAVSRVLWVRQDKVVLVPVLSSVSVARLAAARRPLQWLPGRRRSVVLTGGQETPLEATSERNSAGRGESEASAREVRPGSVGASQPRLAPRPLLGGARIRLRALIGRTRSSGRGVRVCETDLIEHVRQYPHLYDTRHKDYKDLRKCAVTWAEIARSLGCPEAWKACKERWRTLRDVYVRNKKSVMVGDKEGRPRWRFFDQMQFLNSYIIHKPTESDLYASLSGSSKWVVAAADVETVLCEDDTAILSLPFEAHHHDEDEDTTSNPAPPTPRPPRPPTTPTEDAKAPRRAAPPQVFVPQEEEELFGSYVAAAIRKLSAKAKSLAKMKIQRVLFEIEEWDR</sequence>
<dbReference type="Proteomes" id="UP000283509">
    <property type="component" value="Unassembled WGS sequence"/>
</dbReference>
<organism evidence="3 4">
    <name type="scientific">Penaeus vannamei</name>
    <name type="common">Whiteleg shrimp</name>
    <name type="synonym">Litopenaeus vannamei</name>
    <dbReference type="NCBI Taxonomy" id="6689"/>
    <lineage>
        <taxon>Eukaryota</taxon>
        <taxon>Metazoa</taxon>
        <taxon>Ecdysozoa</taxon>
        <taxon>Arthropoda</taxon>
        <taxon>Crustacea</taxon>
        <taxon>Multicrustacea</taxon>
        <taxon>Malacostraca</taxon>
        <taxon>Eumalacostraca</taxon>
        <taxon>Eucarida</taxon>
        <taxon>Decapoda</taxon>
        <taxon>Dendrobranchiata</taxon>
        <taxon>Penaeoidea</taxon>
        <taxon>Penaeidae</taxon>
        <taxon>Penaeus</taxon>
    </lineage>
</organism>
<protein>
    <submittedName>
        <fullName evidence="3">Transcription factor Adf-1</fullName>
    </submittedName>
</protein>
<feature type="domain" description="MADF" evidence="2">
    <location>
        <begin position="140"/>
        <end position="228"/>
    </location>
</feature>
<evidence type="ECO:0000313" key="4">
    <source>
        <dbReference type="Proteomes" id="UP000283509"/>
    </source>
</evidence>